<protein>
    <submittedName>
        <fullName evidence="1">Uncharacterized protein</fullName>
    </submittedName>
</protein>
<organism evidence="1 2">
    <name type="scientific">Burkholderia multivorans</name>
    <dbReference type="NCBI Taxonomy" id="87883"/>
    <lineage>
        <taxon>Bacteria</taxon>
        <taxon>Pseudomonadati</taxon>
        <taxon>Pseudomonadota</taxon>
        <taxon>Betaproteobacteria</taxon>
        <taxon>Burkholderiales</taxon>
        <taxon>Burkholderiaceae</taxon>
        <taxon>Burkholderia</taxon>
        <taxon>Burkholderia cepacia complex</taxon>
    </lineage>
</organism>
<dbReference type="Proteomes" id="UP000238982">
    <property type="component" value="Unassembled WGS sequence"/>
</dbReference>
<sequence>MRPPYRDNEPYTFIMVRRNPARKGWKTLTRGMRRVRDDAVHDDRGPARCRRIRAERTQAMH</sequence>
<comment type="caution">
    <text evidence="1">The sequence shown here is derived from an EMBL/GenBank/DDBJ whole genome shotgun (WGS) entry which is preliminary data.</text>
</comment>
<evidence type="ECO:0000313" key="1">
    <source>
        <dbReference type="EMBL" id="PRF61443.1"/>
    </source>
</evidence>
<dbReference type="EMBL" id="PVGH01000052">
    <property type="protein sequence ID" value="PRF61443.1"/>
    <property type="molecule type" value="Genomic_DNA"/>
</dbReference>
<reference evidence="1 2" key="1">
    <citation type="submission" date="2018-03" db="EMBL/GenBank/DDBJ databases">
        <authorList>
            <person name="Keele B.F."/>
        </authorList>
    </citation>
    <scope>NUCLEOTIDE SEQUENCE [LARGE SCALE GENOMIC DNA]</scope>
    <source>
        <strain evidence="1 2">AU19729</strain>
    </source>
</reference>
<gene>
    <name evidence="1" type="ORF">C6Q15_11715</name>
</gene>
<dbReference type="AlphaFoldDB" id="A0A2S9MRZ2"/>
<proteinExistence type="predicted"/>
<name>A0A2S9MRZ2_9BURK</name>
<accession>A0A2S9MRZ2</accession>
<evidence type="ECO:0000313" key="2">
    <source>
        <dbReference type="Proteomes" id="UP000238982"/>
    </source>
</evidence>